<keyword evidence="2" id="KW-0732">Signal</keyword>
<evidence type="ECO:0000256" key="2">
    <source>
        <dbReference type="SAM" id="SignalP"/>
    </source>
</evidence>
<comment type="caution">
    <text evidence="3">The sequence shown here is derived from an EMBL/GenBank/DDBJ whole genome shotgun (WGS) entry which is preliminary data.</text>
</comment>
<feature type="region of interest" description="Disordered" evidence="1">
    <location>
        <begin position="23"/>
        <end position="49"/>
    </location>
</feature>
<name>A0AAW2HGL7_9NEOP</name>
<organism evidence="3">
    <name type="scientific">Menopon gallinae</name>
    <name type="common">poultry shaft louse</name>
    <dbReference type="NCBI Taxonomy" id="328185"/>
    <lineage>
        <taxon>Eukaryota</taxon>
        <taxon>Metazoa</taxon>
        <taxon>Ecdysozoa</taxon>
        <taxon>Arthropoda</taxon>
        <taxon>Hexapoda</taxon>
        <taxon>Insecta</taxon>
        <taxon>Pterygota</taxon>
        <taxon>Neoptera</taxon>
        <taxon>Paraneoptera</taxon>
        <taxon>Psocodea</taxon>
        <taxon>Troctomorpha</taxon>
        <taxon>Phthiraptera</taxon>
        <taxon>Amblycera</taxon>
        <taxon>Menoponidae</taxon>
        <taxon>Menopon</taxon>
    </lineage>
</organism>
<feature type="chain" id="PRO_5043811289" description="Secreted protein" evidence="2">
    <location>
        <begin position="20"/>
        <end position="110"/>
    </location>
</feature>
<dbReference type="EMBL" id="JARGDH010000005">
    <property type="protein sequence ID" value="KAL0269039.1"/>
    <property type="molecule type" value="Genomic_DNA"/>
</dbReference>
<gene>
    <name evidence="3" type="ORF">PYX00_010782</name>
</gene>
<evidence type="ECO:0000256" key="1">
    <source>
        <dbReference type="SAM" id="MobiDB-lite"/>
    </source>
</evidence>
<dbReference type="AlphaFoldDB" id="A0AAW2HGL7"/>
<protein>
    <recommendedName>
        <fullName evidence="4">Secreted protein</fullName>
    </recommendedName>
</protein>
<feature type="signal peptide" evidence="2">
    <location>
        <begin position="1"/>
        <end position="19"/>
    </location>
</feature>
<sequence>MNLAIGIGVLLATIVLVTSLPSEGTTQNKETRSPAVDPDDDFPTFDEEKTTETPLMLRIFGGLGRLLNSVSQLPSLMARMFNFIVATQPFSRLREEVRNLNISYPKSILF</sequence>
<reference evidence="3" key="1">
    <citation type="journal article" date="2024" name="Gigascience">
        <title>Chromosome-level genome of the poultry shaft louse Menopon gallinae provides insight into the host-switching and adaptive evolution of parasitic lice.</title>
        <authorList>
            <person name="Xu Y."/>
            <person name="Ma L."/>
            <person name="Liu S."/>
            <person name="Liang Y."/>
            <person name="Liu Q."/>
            <person name="He Z."/>
            <person name="Tian L."/>
            <person name="Duan Y."/>
            <person name="Cai W."/>
            <person name="Li H."/>
            <person name="Song F."/>
        </authorList>
    </citation>
    <scope>NUCLEOTIDE SEQUENCE</scope>
    <source>
        <strain evidence="3">Cailab_2023a</strain>
    </source>
</reference>
<accession>A0AAW2HGL7</accession>
<evidence type="ECO:0000313" key="3">
    <source>
        <dbReference type="EMBL" id="KAL0269039.1"/>
    </source>
</evidence>
<evidence type="ECO:0008006" key="4">
    <source>
        <dbReference type="Google" id="ProtNLM"/>
    </source>
</evidence>
<proteinExistence type="predicted"/>